<reference evidence="2" key="2">
    <citation type="submission" date="2018-02" db="UniProtKB">
        <authorList>
            <consortium name="EnsemblPlants"/>
        </authorList>
    </citation>
    <scope>IDENTIFICATION</scope>
    <source>
        <strain evidence="2">Williams 82</strain>
    </source>
</reference>
<dbReference type="EnsemblPlants" id="KRH09986">
    <property type="protein sequence ID" value="KRH09986"/>
    <property type="gene ID" value="GLYMA_15G022400"/>
</dbReference>
<gene>
    <name evidence="1" type="ORF">GLYMA_15G022400</name>
</gene>
<keyword evidence="3" id="KW-1185">Reference proteome</keyword>
<reference evidence="1" key="3">
    <citation type="submission" date="2018-07" db="EMBL/GenBank/DDBJ databases">
        <title>WGS assembly of Glycine max.</title>
        <authorList>
            <person name="Schmutz J."/>
            <person name="Cannon S."/>
            <person name="Schlueter J."/>
            <person name="Ma J."/>
            <person name="Mitros T."/>
            <person name="Nelson W."/>
            <person name="Hyten D."/>
            <person name="Song Q."/>
            <person name="Thelen J."/>
            <person name="Cheng J."/>
            <person name="Xu D."/>
            <person name="Hellsten U."/>
            <person name="May G."/>
            <person name="Yu Y."/>
            <person name="Sakurai T."/>
            <person name="Umezawa T."/>
            <person name="Bhattacharyya M."/>
            <person name="Sandhu D."/>
            <person name="Valliyodan B."/>
            <person name="Lindquist E."/>
            <person name="Peto M."/>
            <person name="Grant D."/>
            <person name="Shu S."/>
            <person name="Goodstein D."/>
            <person name="Barry K."/>
            <person name="Futrell-Griggs M."/>
            <person name="Abernathy B."/>
            <person name="Du J."/>
            <person name="Tian Z."/>
            <person name="Zhu L."/>
            <person name="Gill N."/>
            <person name="Joshi T."/>
            <person name="Libault M."/>
            <person name="Sethuraman A."/>
            <person name="Zhang X."/>
            <person name="Shinozaki K."/>
            <person name="Nguyen H."/>
            <person name="Wing R."/>
            <person name="Cregan P."/>
            <person name="Specht J."/>
            <person name="Grimwood J."/>
            <person name="Rokhsar D."/>
            <person name="Stacey G."/>
            <person name="Shoemaker R."/>
            <person name="Jackson S."/>
        </authorList>
    </citation>
    <scope>NUCLEOTIDE SEQUENCE</scope>
    <source>
        <tissue evidence="1">Callus</tissue>
    </source>
</reference>
<dbReference type="AlphaFoldDB" id="A0A0R0G272"/>
<dbReference type="EMBL" id="CM000848">
    <property type="protein sequence ID" value="KRH09986.1"/>
    <property type="molecule type" value="Genomic_DNA"/>
</dbReference>
<proteinExistence type="predicted"/>
<protein>
    <submittedName>
        <fullName evidence="1 2">Uncharacterized protein</fullName>
    </submittedName>
</protein>
<dbReference type="Proteomes" id="UP000008827">
    <property type="component" value="Chromosome 15"/>
</dbReference>
<reference evidence="1 2" key="1">
    <citation type="journal article" date="2010" name="Nature">
        <title>Genome sequence of the palaeopolyploid soybean.</title>
        <authorList>
            <person name="Schmutz J."/>
            <person name="Cannon S.B."/>
            <person name="Schlueter J."/>
            <person name="Ma J."/>
            <person name="Mitros T."/>
            <person name="Nelson W."/>
            <person name="Hyten D.L."/>
            <person name="Song Q."/>
            <person name="Thelen J.J."/>
            <person name="Cheng J."/>
            <person name="Xu D."/>
            <person name="Hellsten U."/>
            <person name="May G.D."/>
            <person name="Yu Y."/>
            <person name="Sakurai T."/>
            <person name="Umezawa T."/>
            <person name="Bhattacharyya M.K."/>
            <person name="Sandhu D."/>
            <person name="Valliyodan B."/>
            <person name="Lindquist E."/>
            <person name="Peto M."/>
            <person name="Grant D."/>
            <person name="Shu S."/>
            <person name="Goodstein D."/>
            <person name="Barry K."/>
            <person name="Futrell-Griggs M."/>
            <person name="Abernathy B."/>
            <person name="Du J."/>
            <person name="Tian Z."/>
            <person name="Zhu L."/>
            <person name="Gill N."/>
            <person name="Joshi T."/>
            <person name="Libault M."/>
            <person name="Sethuraman A."/>
            <person name="Zhang X.-C."/>
            <person name="Shinozaki K."/>
            <person name="Nguyen H.T."/>
            <person name="Wing R.A."/>
            <person name="Cregan P."/>
            <person name="Specht J."/>
            <person name="Grimwood J."/>
            <person name="Rokhsar D."/>
            <person name="Stacey G."/>
            <person name="Shoemaker R.C."/>
            <person name="Jackson S.A."/>
        </authorList>
    </citation>
    <scope>NUCLEOTIDE SEQUENCE</scope>
    <source>
        <strain evidence="2">cv. Williams 82</strain>
        <tissue evidence="1">Callus</tissue>
    </source>
</reference>
<dbReference type="InParanoid" id="A0A0R0G272"/>
<name>A0A0R0G272_SOYBN</name>
<evidence type="ECO:0000313" key="2">
    <source>
        <dbReference type="EnsemblPlants" id="KRH09986"/>
    </source>
</evidence>
<sequence length="70" mass="8050">MDGFHNNNNFVGIDYRYPPWEEILLELGRITTSSKVLLPSTYRNYISDSNPRPTNNKVRTTSLQLIHALG</sequence>
<organism evidence="1">
    <name type="scientific">Glycine max</name>
    <name type="common">Soybean</name>
    <name type="synonym">Glycine hispida</name>
    <dbReference type="NCBI Taxonomy" id="3847"/>
    <lineage>
        <taxon>Eukaryota</taxon>
        <taxon>Viridiplantae</taxon>
        <taxon>Streptophyta</taxon>
        <taxon>Embryophyta</taxon>
        <taxon>Tracheophyta</taxon>
        <taxon>Spermatophyta</taxon>
        <taxon>Magnoliopsida</taxon>
        <taxon>eudicotyledons</taxon>
        <taxon>Gunneridae</taxon>
        <taxon>Pentapetalae</taxon>
        <taxon>rosids</taxon>
        <taxon>fabids</taxon>
        <taxon>Fabales</taxon>
        <taxon>Fabaceae</taxon>
        <taxon>Papilionoideae</taxon>
        <taxon>50 kb inversion clade</taxon>
        <taxon>NPAAA clade</taxon>
        <taxon>indigoferoid/millettioid clade</taxon>
        <taxon>Phaseoleae</taxon>
        <taxon>Glycine</taxon>
        <taxon>Glycine subgen. Soja</taxon>
    </lineage>
</organism>
<evidence type="ECO:0000313" key="3">
    <source>
        <dbReference type="Proteomes" id="UP000008827"/>
    </source>
</evidence>
<accession>A0A0R0G272</accession>
<dbReference type="Gramene" id="KRH09986">
    <property type="protein sequence ID" value="KRH09986"/>
    <property type="gene ID" value="GLYMA_15G022400"/>
</dbReference>
<evidence type="ECO:0000313" key="1">
    <source>
        <dbReference type="EMBL" id="KRH09986.1"/>
    </source>
</evidence>